<feature type="region of interest" description="Disordered" evidence="1">
    <location>
        <begin position="1"/>
        <end position="70"/>
    </location>
</feature>
<name>A0AAW2DD11_9ROSI</name>
<evidence type="ECO:0000313" key="2">
    <source>
        <dbReference type="EMBL" id="KAL0007742.1"/>
    </source>
</evidence>
<dbReference type="EMBL" id="JAZDWU010000003">
    <property type="protein sequence ID" value="KAL0007742.1"/>
    <property type="molecule type" value="Genomic_DNA"/>
</dbReference>
<dbReference type="Proteomes" id="UP001459277">
    <property type="component" value="Unassembled WGS sequence"/>
</dbReference>
<comment type="caution">
    <text evidence="2">The sequence shown here is derived from an EMBL/GenBank/DDBJ whole genome shotgun (WGS) entry which is preliminary data.</text>
</comment>
<evidence type="ECO:0000313" key="3">
    <source>
        <dbReference type="Proteomes" id="UP001459277"/>
    </source>
</evidence>
<feature type="region of interest" description="Disordered" evidence="1">
    <location>
        <begin position="85"/>
        <end position="108"/>
    </location>
</feature>
<feature type="compositionally biased region" description="Polar residues" evidence="1">
    <location>
        <begin position="9"/>
        <end position="23"/>
    </location>
</feature>
<sequence length="108" mass="12942">MSNRRSDSYIESGSAESSRGSTWREQRHKRHEDRYHERVEEQFGKGEGSRRTHQTVSGATEHKQFDERDEELERLRRLVRNLELEAEGGCRRENQERRERMPGGTRDR</sequence>
<evidence type="ECO:0000256" key="1">
    <source>
        <dbReference type="SAM" id="MobiDB-lite"/>
    </source>
</evidence>
<protein>
    <submittedName>
        <fullName evidence="2">Uncharacterized protein</fullName>
    </submittedName>
</protein>
<reference evidence="2 3" key="1">
    <citation type="submission" date="2024-01" db="EMBL/GenBank/DDBJ databases">
        <title>A telomere-to-telomere, gap-free genome of sweet tea (Lithocarpus litseifolius).</title>
        <authorList>
            <person name="Zhou J."/>
        </authorList>
    </citation>
    <scope>NUCLEOTIDE SEQUENCE [LARGE SCALE GENOMIC DNA]</scope>
    <source>
        <strain evidence="2">Zhou-2022a</strain>
        <tissue evidence="2">Leaf</tissue>
    </source>
</reference>
<keyword evidence="3" id="KW-1185">Reference proteome</keyword>
<feature type="compositionally biased region" description="Basic and acidic residues" evidence="1">
    <location>
        <begin position="32"/>
        <end position="50"/>
    </location>
</feature>
<feature type="compositionally biased region" description="Basic and acidic residues" evidence="1">
    <location>
        <begin position="60"/>
        <end position="70"/>
    </location>
</feature>
<proteinExistence type="predicted"/>
<accession>A0AAW2DD11</accession>
<organism evidence="2 3">
    <name type="scientific">Lithocarpus litseifolius</name>
    <dbReference type="NCBI Taxonomy" id="425828"/>
    <lineage>
        <taxon>Eukaryota</taxon>
        <taxon>Viridiplantae</taxon>
        <taxon>Streptophyta</taxon>
        <taxon>Embryophyta</taxon>
        <taxon>Tracheophyta</taxon>
        <taxon>Spermatophyta</taxon>
        <taxon>Magnoliopsida</taxon>
        <taxon>eudicotyledons</taxon>
        <taxon>Gunneridae</taxon>
        <taxon>Pentapetalae</taxon>
        <taxon>rosids</taxon>
        <taxon>fabids</taxon>
        <taxon>Fagales</taxon>
        <taxon>Fagaceae</taxon>
        <taxon>Lithocarpus</taxon>
    </lineage>
</organism>
<gene>
    <name evidence="2" type="ORF">SO802_009244</name>
</gene>
<dbReference type="AlphaFoldDB" id="A0AAW2DD11"/>